<keyword evidence="2" id="KW-0812">Transmembrane</keyword>
<evidence type="ECO:0000256" key="2">
    <source>
        <dbReference type="SAM" id="Phobius"/>
    </source>
</evidence>
<gene>
    <name evidence="3" type="ORF">M2283_004839</name>
</gene>
<reference evidence="3 4" key="1">
    <citation type="submission" date="2023-04" db="EMBL/GenBank/DDBJ databases">
        <title>Forest soil microbial communities from Buena Vista Peninsula, Colon Province, Panama.</title>
        <authorList>
            <person name="Bouskill N."/>
        </authorList>
    </citation>
    <scope>NUCLEOTIDE SEQUENCE [LARGE SCALE GENOMIC DNA]</scope>
    <source>
        <strain evidence="3 4">GGS1</strain>
    </source>
</reference>
<feature type="region of interest" description="Disordered" evidence="1">
    <location>
        <begin position="152"/>
        <end position="171"/>
    </location>
</feature>
<feature type="transmembrane region" description="Helical" evidence="2">
    <location>
        <begin position="89"/>
        <end position="107"/>
    </location>
</feature>
<organism evidence="3 4">
    <name type="scientific">Streptomyces pseudovenezuelae</name>
    <dbReference type="NCBI Taxonomy" id="67350"/>
    <lineage>
        <taxon>Bacteria</taxon>
        <taxon>Bacillati</taxon>
        <taxon>Actinomycetota</taxon>
        <taxon>Actinomycetes</taxon>
        <taxon>Kitasatosporales</taxon>
        <taxon>Streptomycetaceae</taxon>
        <taxon>Streptomyces</taxon>
        <taxon>Streptomyces aurantiacus group</taxon>
    </lineage>
</organism>
<dbReference type="RefSeq" id="WP_280878423.1">
    <property type="nucleotide sequence ID" value="NZ_JARXVH010000007.1"/>
</dbReference>
<evidence type="ECO:0000313" key="4">
    <source>
        <dbReference type="Proteomes" id="UP001160499"/>
    </source>
</evidence>
<dbReference type="EMBL" id="JARXVH010000007">
    <property type="protein sequence ID" value="MDH6217511.1"/>
    <property type="molecule type" value="Genomic_DNA"/>
</dbReference>
<protein>
    <submittedName>
        <fullName evidence="3">NADH:ubiquinone oxidoreductase subunit 3 (Subunit A)</fullName>
    </submittedName>
</protein>
<evidence type="ECO:0000256" key="1">
    <source>
        <dbReference type="SAM" id="MobiDB-lite"/>
    </source>
</evidence>
<keyword evidence="4" id="KW-1185">Reference proteome</keyword>
<feature type="compositionally biased region" description="Polar residues" evidence="1">
    <location>
        <begin position="152"/>
        <end position="165"/>
    </location>
</feature>
<sequence length="171" mass="18243">MGRYVYQELLAALALLAGIAVGVAVAVGVRDEESMRGGGVAVTAALAVAFLVVSALLRSSRLKWVGEVREFEAAVPRPGAGAMPLDRAYYVRMAGLFALAAVFTSYLGDAVVVPLVMALDWLTKGVVGARWERRNGRVLWRGHNRDEPWKLSYSSVSPTPATRTATDGPAV</sequence>
<accession>A0ABT6LPC2</accession>
<keyword evidence="2" id="KW-1133">Transmembrane helix</keyword>
<proteinExistence type="predicted"/>
<comment type="caution">
    <text evidence="3">The sequence shown here is derived from an EMBL/GenBank/DDBJ whole genome shotgun (WGS) entry which is preliminary data.</text>
</comment>
<evidence type="ECO:0000313" key="3">
    <source>
        <dbReference type="EMBL" id="MDH6217511.1"/>
    </source>
</evidence>
<name>A0ABT6LPC2_9ACTN</name>
<keyword evidence="2" id="KW-0472">Membrane</keyword>
<feature type="transmembrane region" description="Helical" evidence="2">
    <location>
        <begin position="36"/>
        <end position="57"/>
    </location>
</feature>
<dbReference type="Proteomes" id="UP001160499">
    <property type="component" value="Unassembled WGS sequence"/>
</dbReference>